<protein>
    <submittedName>
        <fullName evidence="3">Glycosyltransferase</fullName>
    </submittedName>
</protein>
<dbReference type="EMBL" id="RHFN01000009">
    <property type="protein sequence ID" value="ROU14419.1"/>
    <property type="molecule type" value="Genomic_DNA"/>
</dbReference>
<dbReference type="GO" id="GO:0016740">
    <property type="term" value="F:transferase activity"/>
    <property type="evidence" value="ECO:0007669"/>
    <property type="project" value="UniProtKB-KW"/>
</dbReference>
<accession>A0A3N2S3V7</accession>
<keyword evidence="3" id="KW-0808">Transferase</keyword>
<feature type="transmembrane region" description="Helical" evidence="1">
    <location>
        <begin position="67"/>
        <end position="88"/>
    </location>
</feature>
<feature type="transmembrane region" description="Helical" evidence="1">
    <location>
        <begin position="320"/>
        <end position="340"/>
    </location>
</feature>
<proteinExistence type="predicted"/>
<feature type="transmembrane region" description="Helical" evidence="1">
    <location>
        <begin position="296"/>
        <end position="315"/>
    </location>
</feature>
<feature type="transmembrane region" description="Helical" evidence="1">
    <location>
        <begin position="187"/>
        <end position="208"/>
    </location>
</feature>
<evidence type="ECO:0000256" key="1">
    <source>
        <dbReference type="SAM" id="Phobius"/>
    </source>
</evidence>
<evidence type="ECO:0000259" key="2">
    <source>
        <dbReference type="Pfam" id="PF13231"/>
    </source>
</evidence>
<dbReference type="RefSeq" id="WP_123651232.1">
    <property type="nucleotide sequence ID" value="NZ_RHFN01000009.1"/>
</dbReference>
<feature type="transmembrane region" description="Helical" evidence="1">
    <location>
        <begin position="143"/>
        <end position="158"/>
    </location>
</feature>
<keyword evidence="1" id="KW-1133">Transmembrane helix</keyword>
<feature type="transmembrane region" description="Helical" evidence="1">
    <location>
        <begin position="228"/>
        <end position="252"/>
    </location>
</feature>
<evidence type="ECO:0000313" key="3">
    <source>
        <dbReference type="EMBL" id="ROU14419.1"/>
    </source>
</evidence>
<comment type="caution">
    <text evidence="3">The sequence shown here is derived from an EMBL/GenBank/DDBJ whole genome shotgun (WGS) entry which is preliminary data.</text>
</comment>
<dbReference type="Proteomes" id="UP000268051">
    <property type="component" value="Unassembled WGS sequence"/>
</dbReference>
<feature type="transmembrane region" description="Helical" evidence="1">
    <location>
        <begin position="264"/>
        <end position="284"/>
    </location>
</feature>
<gene>
    <name evidence="3" type="ORF">EB837_11030</name>
</gene>
<name>A0A3N2S3V7_9ENTR</name>
<dbReference type="Pfam" id="PF13231">
    <property type="entry name" value="PMT_2"/>
    <property type="match status" value="1"/>
</dbReference>
<organism evidence="3 4">
    <name type="scientific">Kluyvera ascorbata</name>
    <dbReference type="NCBI Taxonomy" id="51288"/>
    <lineage>
        <taxon>Bacteria</taxon>
        <taxon>Pseudomonadati</taxon>
        <taxon>Pseudomonadota</taxon>
        <taxon>Gammaproteobacteria</taxon>
        <taxon>Enterobacterales</taxon>
        <taxon>Enterobacteriaceae</taxon>
        <taxon>Kluyvera</taxon>
    </lineage>
</organism>
<keyword evidence="1" id="KW-0472">Membrane</keyword>
<dbReference type="AlphaFoldDB" id="A0A3N2S3V7"/>
<feature type="domain" description="Glycosyltransferase RgtA/B/C/D-like" evidence="2">
    <location>
        <begin position="73"/>
        <end position="206"/>
    </location>
</feature>
<reference evidence="3 4" key="1">
    <citation type="submission" date="2018-10" db="EMBL/GenBank/DDBJ databases">
        <title>Horizontal transference of carbapenem resistance between Klebsiella pneumoniae and Kluyvera ascorbata during abdominal infection: a case report.</title>
        <authorList>
            <person name="Raro O.H.F."/>
            <person name="Lima-Morales D."/>
            <person name="Barth A.L."/>
            <person name="Paim T.G.S."/>
            <person name="Mott M.P."/>
            <person name="Riche C.V.W."/>
            <person name="Teixeira U.F."/>
            <person name="Waechter F."/>
            <person name="Dias C.A.G."/>
        </authorList>
    </citation>
    <scope>NUCLEOTIDE SEQUENCE [LARGE SCALE GENOMIC DNA]</scope>
    <source>
        <strain evidence="3 4">OT2</strain>
    </source>
</reference>
<evidence type="ECO:0000313" key="4">
    <source>
        <dbReference type="Proteomes" id="UP000268051"/>
    </source>
</evidence>
<feature type="transmembrane region" description="Helical" evidence="1">
    <location>
        <begin position="97"/>
        <end position="115"/>
    </location>
</feature>
<dbReference type="OrthoDB" id="5837519at2"/>
<dbReference type="InterPro" id="IPR038731">
    <property type="entry name" value="RgtA/B/C-like"/>
</dbReference>
<keyword evidence="1" id="KW-0812">Transmembrane</keyword>
<sequence>MNLRLVIIWASLYAVLWTIVTVSLDPAVPYDAVEALNWAQNGEWGSPKNPWLVGLVMRPALYLPANIYWYASHFLAIAIGMVGSWVLAHRLTGSNMLAWFALLTLNLSGLINFDIVSYNDNYLLVMLWPWMMYCYLQAISRNLYWWLAFALLAGLATMSKYSTLILVGSVFLSTFFVVDIRRCYRHVVWYCALALGVLLITPNILWLQEHNFAALHWVNSEMHPGINPGLFTCLLSIFYPLLISGAILYFWGTRLRWPVSWERRVVLGVYLIPLTALCCWFFFFNSGRLTEWLQPFFILAPALMVSCASQTSVIVPRSVFVSLLSAALLVIVGYSGVMYANVANAGQKMSGVIPFSDTVNRLWYQRYGTPLRYVGGERLAEWLTFYVPSRPKIITKWNNATQPNIYSADIRREQLLRDGVALIGRVGGSCSTERFGTALQEWPHIRIDIKMPVDFQTDSSHGVQTVCIAFVRPAVK</sequence>